<gene>
    <name evidence="3" type="ORF">HUT05_24805</name>
</gene>
<dbReference type="RefSeq" id="WP_176576348.1">
    <property type="nucleotide sequence ID" value="NZ_CBDRGH010000036.1"/>
</dbReference>
<dbReference type="Proteomes" id="UP000509418">
    <property type="component" value="Chromosome"/>
</dbReference>
<keyword evidence="2" id="KW-1133">Transmembrane helix</keyword>
<sequence length="84" mass="8912">MSPTASTDSRHLPLTLPLALPAATGVFIVTIKTRSAHEAGLAALILFVVVLFAPALLKATAKTAAALAKPRKKPKDKKKDKKQR</sequence>
<evidence type="ECO:0000313" key="4">
    <source>
        <dbReference type="Proteomes" id="UP000509418"/>
    </source>
</evidence>
<dbReference type="EMBL" id="CP056041">
    <property type="protein sequence ID" value="QKZ20288.1"/>
    <property type="molecule type" value="Genomic_DNA"/>
</dbReference>
<reference evidence="3 4" key="1">
    <citation type="submission" date="2020-06" db="EMBL/GenBank/DDBJ databases">
        <title>Genome mining for natural products.</title>
        <authorList>
            <person name="Zhang B."/>
            <person name="Shi J."/>
            <person name="Ge H."/>
        </authorList>
    </citation>
    <scope>NUCLEOTIDE SEQUENCE [LARGE SCALE GENOMIC DNA]</scope>
    <source>
        <strain evidence="3 4">NA02069</strain>
    </source>
</reference>
<evidence type="ECO:0000313" key="3">
    <source>
        <dbReference type="EMBL" id="QKZ20288.1"/>
    </source>
</evidence>
<feature type="transmembrane region" description="Helical" evidence="2">
    <location>
        <begin position="12"/>
        <end position="31"/>
    </location>
</feature>
<evidence type="ECO:0000256" key="2">
    <source>
        <dbReference type="SAM" id="Phobius"/>
    </source>
</evidence>
<dbReference type="AlphaFoldDB" id="A0A7H8TBB6"/>
<evidence type="ECO:0000256" key="1">
    <source>
        <dbReference type="SAM" id="MobiDB-lite"/>
    </source>
</evidence>
<protein>
    <submittedName>
        <fullName evidence="3">Uncharacterized protein</fullName>
    </submittedName>
</protein>
<proteinExistence type="predicted"/>
<organism evidence="3 4">
    <name type="scientific">Streptomyces chartreusis</name>
    <dbReference type="NCBI Taxonomy" id="1969"/>
    <lineage>
        <taxon>Bacteria</taxon>
        <taxon>Bacillati</taxon>
        <taxon>Actinomycetota</taxon>
        <taxon>Actinomycetes</taxon>
        <taxon>Kitasatosporales</taxon>
        <taxon>Streptomycetaceae</taxon>
        <taxon>Streptomyces</taxon>
    </lineage>
</organism>
<accession>A0A7H8TBB6</accession>
<keyword evidence="4" id="KW-1185">Reference proteome</keyword>
<keyword evidence="2" id="KW-0812">Transmembrane</keyword>
<feature type="region of interest" description="Disordered" evidence="1">
    <location>
        <begin position="64"/>
        <end position="84"/>
    </location>
</feature>
<keyword evidence="2" id="KW-0472">Membrane</keyword>
<name>A0A7H8TBB6_STRCX</name>
<feature type="transmembrane region" description="Helical" evidence="2">
    <location>
        <begin position="43"/>
        <end position="68"/>
    </location>
</feature>
<feature type="compositionally biased region" description="Basic residues" evidence="1">
    <location>
        <begin position="69"/>
        <end position="84"/>
    </location>
</feature>